<dbReference type="FunFam" id="3.30.565.10:FF:000010">
    <property type="entry name" value="Sensor histidine kinase RcsC"/>
    <property type="match status" value="1"/>
</dbReference>
<keyword evidence="8" id="KW-0418">Kinase</keyword>
<dbReference type="SMART" id="SM00387">
    <property type="entry name" value="HATPase_c"/>
    <property type="match status" value="1"/>
</dbReference>
<dbReference type="EC" id="2.7.13.3" evidence="2"/>
<sequence>MEPQEELRKLRLENEKLRQESQSIAIANVRAGLQMAEISSDREAQLKARQAELEAALDAARIAARQKDEFLAKVTHELRTPLNGSIGMMQLLLDSSLTEGQRECASVALQSSTELLGLINMILDASAIRAGRVNLTTTEFDPWSVVHAVAKTLAVEARRKDLGLHIEIDPRVPRGVTGDPDRVRQVLLNLVGNALKFTDKGGVRIRVRPRLHRDGRVETCFIVADSGCGMPEGAEQDLFDNFVQGDNSMARRFGGSGLGLSISRGIVESMGGQISVRSREGIGSAFRFRIPTPVTDPAHRHALPISRLLVLSRDPVVSRMVERHFRYHGVKVDVFEEENDAGIPSDARAACLLLQPTGMSPEALDACRRTLQARTGASKIVVVRSLGAEALGDNASLLAPLFMPEVEAALESLRPVSTEPNAVAAGGSLSGLRILVAEDHPVNQKVAQLHLKRLGAEAHLVEDGLLAVAAWEAGHFDAILMDCQMPNMDGNEATAKIRALEASRPGHPHTPILALTANTAPADRDRCFASGMDTVLGKPIDTAALAAAVLAQVPPRRPPSN</sequence>
<dbReference type="EMBL" id="CP036434">
    <property type="protein sequence ID" value="QDV05444.1"/>
    <property type="molecule type" value="Genomic_DNA"/>
</dbReference>
<dbReference type="RefSeq" id="WP_145194848.1">
    <property type="nucleotide sequence ID" value="NZ_CP036434.1"/>
</dbReference>
<dbReference type="Pfam" id="PF00512">
    <property type="entry name" value="HisKA"/>
    <property type="match status" value="1"/>
</dbReference>
<feature type="domain" description="Histidine kinase" evidence="6">
    <location>
        <begin position="73"/>
        <end position="294"/>
    </location>
</feature>
<dbReference type="CDD" id="cd16922">
    <property type="entry name" value="HATPase_EvgS-ArcB-TorS-like"/>
    <property type="match status" value="1"/>
</dbReference>
<evidence type="ECO:0000256" key="1">
    <source>
        <dbReference type="ARBA" id="ARBA00000085"/>
    </source>
</evidence>
<proteinExistence type="predicted"/>
<evidence type="ECO:0000256" key="3">
    <source>
        <dbReference type="ARBA" id="ARBA00022553"/>
    </source>
</evidence>
<dbReference type="InterPro" id="IPR036097">
    <property type="entry name" value="HisK_dim/P_sf"/>
</dbReference>
<dbReference type="InterPro" id="IPR004358">
    <property type="entry name" value="Sig_transdc_His_kin-like_C"/>
</dbReference>
<feature type="coiled-coil region" evidence="5">
    <location>
        <begin position="7"/>
        <end position="63"/>
    </location>
</feature>
<evidence type="ECO:0000256" key="4">
    <source>
        <dbReference type="PROSITE-ProRule" id="PRU00169"/>
    </source>
</evidence>
<dbReference type="SMART" id="SM00388">
    <property type="entry name" value="HisKA"/>
    <property type="match status" value="1"/>
</dbReference>
<dbReference type="PROSITE" id="PS50109">
    <property type="entry name" value="HIS_KIN"/>
    <property type="match status" value="1"/>
</dbReference>
<evidence type="ECO:0000259" key="6">
    <source>
        <dbReference type="PROSITE" id="PS50109"/>
    </source>
</evidence>
<keyword evidence="8" id="KW-0808">Transferase</keyword>
<dbReference type="SMART" id="SM00448">
    <property type="entry name" value="REC"/>
    <property type="match status" value="1"/>
</dbReference>
<dbReference type="AlphaFoldDB" id="A0A518EMX8"/>
<keyword evidence="9" id="KW-1185">Reference proteome</keyword>
<dbReference type="SUPFAM" id="SSF52172">
    <property type="entry name" value="CheY-like"/>
    <property type="match status" value="1"/>
</dbReference>
<dbReference type="InterPro" id="IPR005467">
    <property type="entry name" value="His_kinase_dom"/>
</dbReference>
<dbReference type="PANTHER" id="PTHR45339:SF3">
    <property type="entry name" value="HISTIDINE KINASE"/>
    <property type="match status" value="1"/>
</dbReference>
<protein>
    <recommendedName>
        <fullName evidence="2">histidine kinase</fullName>
        <ecNumber evidence="2">2.7.13.3</ecNumber>
    </recommendedName>
</protein>
<organism evidence="8 9">
    <name type="scientific">Saltatorellus ferox</name>
    <dbReference type="NCBI Taxonomy" id="2528018"/>
    <lineage>
        <taxon>Bacteria</taxon>
        <taxon>Pseudomonadati</taxon>
        <taxon>Planctomycetota</taxon>
        <taxon>Planctomycetia</taxon>
        <taxon>Planctomycetia incertae sedis</taxon>
        <taxon>Saltatorellus</taxon>
    </lineage>
</organism>
<comment type="catalytic activity">
    <reaction evidence="1">
        <text>ATP + protein L-histidine = ADP + protein N-phospho-L-histidine.</text>
        <dbReference type="EC" id="2.7.13.3"/>
    </reaction>
</comment>
<dbReference type="GO" id="GO:0000155">
    <property type="term" value="F:phosphorelay sensor kinase activity"/>
    <property type="evidence" value="ECO:0007669"/>
    <property type="project" value="InterPro"/>
</dbReference>
<dbReference type="InterPro" id="IPR003594">
    <property type="entry name" value="HATPase_dom"/>
</dbReference>
<name>A0A518EMX8_9BACT</name>
<evidence type="ECO:0000256" key="2">
    <source>
        <dbReference type="ARBA" id="ARBA00012438"/>
    </source>
</evidence>
<dbReference type="SUPFAM" id="SSF55874">
    <property type="entry name" value="ATPase domain of HSP90 chaperone/DNA topoisomerase II/histidine kinase"/>
    <property type="match status" value="1"/>
</dbReference>
<dbReference type="Proteomes" id="UP000320390">
    <property type="component" value="Chromosome"/>
</dbReference>
<evidence type="ECO:0000259" key="7">
    <source>
        <dbReference type="PROSITE" id="PS50110"/>
    </source>
</evidence>
<dbReference type="PRINTS" id="PR00344">
    <property type="entry name" value="BCTRLSENSOR"/>
</dbReference>
<feature type="modified residue" description="4-aspartylphosphate" evidence="4">
    <location>
        <position position="482"/>
    </location>
</feature>
<dbReference type="InterPro" id="IPR011006">
    <property type="entry name" value="CheY-like_superfamily"/>
</dbReference>
<dbReference type="InterPro" id="IPR003661">
    <property type="entry name" value="HisK_dim/P_dom"/>
</dbReference>
<dbReference type="CDD" id="cd00082">
    <property type="entry name" value="HisKA"/>
    <property type="match status" value="1"/>
</dbReference>
<dbReference type="Pfam" id="PF00072">
    <property type="entry name" value="Response_reg"/>
    <property type="match status" value="1"/>
</dbReference>
<feature type="domain" description="Response regulatory" evidence="7">
    <location>
        <begin position="433"/>
        <end position="553"/>
    </location>
</feature>
<evidence type="ECO:0000313" key="8">
    <source>
        <dbReference type="EMBL" id="QDV05444.1"/>
    </source>
</evidence>
<dbReference type="OrthoDB" id="288469at2"/>
<evidence type="ECO:0000256" key="5">
    <source>
        <dbReference type="SAM" id="Coils"/>
    </source>
</evidence>
<dbReference type="InterPro" id="IPR036890">
    <property type="entry name" value="HATPase_C_sf"/>
</dbReference>
<keyword evidence="5" id="KW-0175">Coiled coil</keyword>
<dbReference type="Gene3D" id="3.30.565.10">
    <property type="entry name" value="Histidine kinase-like ATPase, C-terminal domain"/>
    <property type="match status" value="1"/>
</dbReference>
<accession>A0A518EMX8</accession>
<keyword evidence="3 4" id="KW-0597">Phosphoprotein</keyword>
<reference evidence="8 9" key="1">
    <citation type="submission" date="2019-02" db="EMBL/GenBank/DDBJ databases">
        <title>Deep-cultivation of Planctomycetes and their phenomic and genomic characterization uncovers novel biology.</title>
        <authorList>
            <person name="Wiegand S."/>
            <person name="Jogler M."/>
            <person name="Boedeker C."/>
            <person name="Pinto D."/>
            <person name="Vollmers J."/>
            <person name="Rivas-Marin E."/>
            <person name="Kohn T."/>
            <person name="Peeters S.H."/>
            <person name="Heuer A."/>
            <person name="Rast P."/>
            <person name="Oberbeckmann S."/>
            <person name="Bunk B."/>
            <person name="Jeske O."/>
            <person name="Meyerdierks A."/>
            <person name="Storesund J.E."/>
            <person name="Kallscheuer N."/>
            <person name="Luecker S."/>
            <person name="Lage O.M."/>
            <person name="Pohl T."/>
            <person name="Merkel B.J."/>
            <person name="Hornburger P."/>
            <person name="Mueller R.-W."/>
            <person name="Bruemmer F."/>
            <person name="Labrenz M."/>
            <person name="Spormann A.M."/>
            <person name="Op den Camp H."/>
            <person name="Overmann J."/>
            <person name="Amann R."/>
            <person name="Jetten M.S.M."/>
            <person name="Mascher T."/>
            <person name="Medema M.H."/>
            <person name="Devos D.P."/>
            <person name="Kaster A.-K."/>
            <person name="Ovreas L."/>
            <person name="Rohde M."/>
            <person name="Galperin M.Y."/>
            <person name="Jogler C."/>
        </authorList>
    </citation>
    <scope>NUCLEOTIDE SEQUENCE [LARGE SCALE GENOMIC DNA]</scope>
    <source>
        <strain evidence="8 9">Poly30</strain>
    </source>
</reference>
<dbReference type="SUPFAM" id="SSF47384">
    <property type="entry name" value="Homodimeric domain of signal transducing histidine kinase"/>
    <property type="match status" value="1"/>
</dbReference>
<evidence type="ECO:0000313" key="9">
    <source>
        <dbReference type="Proteomes" id="UP000320390"/>
    </source>
</evidence>
<gene>
    <name evidence="8" type="primary">rcsC_1</name>
    <name evidence="8" type="ORF">Poly30_09410</name>
</gene>
<dbReference type="PROSITE" id="PS50110">
    <property type="entry name" value="RESPONSE_REGULATORY"/>
    <property type="match status" value="1"/>
</dbReference>
<dbReference type="Gene3D" id="1.10.287.130">
    <property type="match status" value="1"/>
</dbReference>
<dbReference type="CDD" id="cd17546">
    <property type="entry name" value="REC_hyHK_CKI1_RcsC-like"/>
    <property type="match status" value="1"/>
</dbReference>
<dbReference type="Gene3D" id="3.40.50.2300">
    <property type="match status" value="1"/>
</dbReference>
<dbReference type="Pfam" id="PF02518">
    <property type="entry name" value="HATPase_c"/>
    <property type="match status" value="1"/>
</dbReference>
<dbReference type="InterPro" id="IPR001789">
    <property type="entry name" value="Sig_transdc_resp-reg_receiver"/>
</dbReference>
<dbReference type="PANTHER" id="PTHR45339">
    <property type="entry name" value="HYBRID SIGNAL TRANSDUCTION HISTIDINE KINASE J"/>
    <property type="match status" value="1"/>
</dbReference>